<evidence type="ECO:0000313" key="3">
    <source>
        <dbReference type="Proteomes" id="UP000178254"/>
    </source>
</evidence>
<name>A0A1F6PED7_9BACT</name>
<dbReference type="AlphaFoldDB" id="A0A1F6PED7"/>
<reference evidence="2 3" key="1">
    <citation type="journal article" date="2016" name="Nat. Commun.">
        <title>Thousands of microbial genomes shed light on interconnected biogeochemical processes in an aquifer system.</title>
        <authorList>
            <person name="Anantharaman K."/>
            <person name="Brown C.T."/>
            <person name="Hug L.A."/>
            <person name="Sharon I."/>
            <person name="Castelle C.J."/>
            <person name="Probst A.J."/>
            <person name="Thomas B.C."/>
            <person name="Singh A."/>
            <person name="Wilkins M.J."/>
            <person name="Karaoz U."/>
            <person name="Brodie E.L."/>
            <person name="Williams K.H."/>
            <person name="Hubbard S.S."/>
            <person name="Banfield J.F."/>
        </authorList>
    </citation>
    <scope>NUCLEOTIDE SEQUENCE [LARGE SCALE GENOMIC DNA]</scope>
</reference>
<evidence type="ECO:0000313" key="2">
    <source>
        <dbReference type="EMBL" id="OGH94517.1"/>
    </source>
</evidence>
<feature type="transmembrane region" description="Helical" evidence="1">
    <location>
        <begin position="60"/>
        <end position="78"/>
    </location>
</feature>
<sequence length="121" mass="13618">MVIVHRCDFCHFRTGGNPVVLVNFNLNIGKKQLWVLTKGCVRVVIIIHVRDKSHKKSGECMLKGISAIVLAVACLVVFFDQLAERLRLPREDLAPNAVFLFSLMVAEFGFVYAAWENLSQS</sequence>
<gene>
    <name evidence="2" type="ORF">A2538_00015</name>
</gene>
<evidence type="ECO:0000256" key="1">
    <source>
        <dbReference type="SAM" id="Phobius"/>
    </source>
</evidence>
<dbReference type="Proteomes" id="UP000178254">
    <property type="component" value="Unassembled WGS sequence"/>
</dbReference>
<feature type="transmembrane region" description="Helical" evidence="1">
    <location>
        <begin position="98"/>
        <end position="115"/>
    </location>
</feature>
<keyword evidence="1" id="KW-0472">Membrane</keyword>
<accession>A0A1F6PED7</accession>
<proteinExistence type="predicted"/>
<comment type="caution">
    <text evidence="2">The sequence shown here is derived from an EMBL/GenBank/DDBJ whole genome shotgun (WGS) entry which is preliminary data.</text>
</comment>
<dbReference type="EMBL" id="MFRE01000008">
    <property type="protein sequence ID" value="OGH94517.1"/>
    <property type="molecule type" value="Genomic_DNA"/>
</dbReference>
<keyword evidence="1" id="KW-1133">Transmembrane helix</keyword>
<organism evidence="2 3">
    <name type="scientific">Candidatus Magasanikbacteria bacterium RIFOXYD2_FULL_41_14</name>
    <dbReference type="NCBI Taxonomy" id="1798709"/>
    <lineage>
        <taxon>Bacteria</taxon>
        <taxon>Candidatus Magasanikiibacteriota</taxon>
    </lineage>
</organism>
<protein>
    <submittedName>
        <fullName evidence="2">Uncharacterized protein</fullName>
    </submittedName>
</protein>
<keyword evidence="1" id="KW-0812">Transmembrane</keyword>